<proteinExistence type="inferred from homology"/>
<gene>
    <name evidence="6" type="ORF">FISHEDRAFT_65558</name>
</gene>
<dbReference type="InterPro" id="IPR036188">
    <property type="entry name" value="FAD/NAD-bd_sf"/>
</dbReference>
<dbReference type="InterPro" id="IPR023753">
    <property type="entry name" value="FAD/NAD-binding_dom"/>
</dbReference>
<dbReference type="GO" id="GO:0005737">
    <property type="term" value="C:cytoplasm"/>
    <property type="evidence" value="ECO:0007669"/>
    <property type="project" value="TreeGrafter"/>
</dbReference>
<dbReference type="PANTHER" id="PTHR43735">
    <property type="entry name" value="APOPTOSIS-INDUCING FACTOR 1"/>
    <property type="match status" value="1"/>
</dbReference>
<dbReference type="GO" id="GO:0004174">
    <property type="term" value="F:electron-transferring-flavoprotein dehydrogenase activity"/>
    <property type="evidence" value="ECO:0007669"/>
    <property type="project" value="TreeGrafter"/>
</dbReference>
<evidence type="ECO:0000313" key="6">
    <source>
        <dbReference type="EMBL" id="KIY49041.1"/>
    </source>
</evidence>
<protein>
    <submittedName>
        <fullName evidence="6">FAD/NAD(P)-binding domain-containing protein</fullName>
    </submittedName>
</protein>
<evidence type="ECO:0000259" key="5">
    <source>
        <dbReference type="Pfam" id="PF07992"/>
    </source>
</evidence>
<dbReference type="PRINTS" id="PR00469">
    <property type="entry name" value="PNDRDTASEII"/>
</dbReference>
<dbReference type="PANTHER" id="PTHR43735:SF3">
    <property type="entry name" value="FERROPTOSIS SUPPRESSOR PROTEIN 1"/>
    <property type="match status" value="1"/>
</dbReference>
<name>A0A0D7AGM2_9AGAR</name>
<dbReference type="EMBL" id="KN881728">
    <property type="protein sequence ID" value="KIY49041.1"/>
    <property type="molecule type" value="Genomic_DNA"/>
</dbReference>
<dbReference type="Gene3D" id="3.50.50.100">
    <property type="match status" value="1"/>
</dbReference>
<evidence type="ECO:0000256" key="1">
    <source>
        <dbReference type="ARBA" id="ARBA00006442"/>
    </source>
</evidence>
<comment type="similarity">
    <text evidence="1">Belongs to the FAD-dependent oxidoreductase family.</text>
</comment>
<dbReference type="Proteomes" id="UP000054144">
    <property type="component" value="Unassembled WGS sequence"/>
</dbReference>
<evidence type="ECO:0000256" key="3">
    <source>
        <dbReference type="ARBA" id="ARBA00022827"/>
    </source>
</evidence>
<evidence type="ECO:0000256" key="4">
    <source>
        <dbReference type="ARBA" id="ARBA00023002"/>
    </source>
</evidence>
<keyword evidence="3" id="KW-0274">FAD</keyword>
<dbReference type="PRINTS" id="PR00368">
    <property type="entry name" value="FADPNR"/>
</dbReference>
<sequence>MASKKNDDPKKIVIVGSGGGGKLAKALGAQLDPAKYSLTLVEARDYFVYLPATARIATTDKGHLEDKAFVPLDRIFEKGRGTVVRGRVTAVDPATQTIKLNNGDTIAYDALVLATGSKWVGVLDLPDDPEDVKAFVAKSRSQIKNAKSIALLGGGSVGIELAGEIKETYPGKKVTIIQAFDKLLNPIYPDRFRCAFESRLAAMGIDVVYNEFVDAIPEGDYANVQTRSGKQIEADLVLPAWGPKPATGYLDSSFLDSNGRVKVKPTLQTVGYDNIFAMGDVTDIKEAKQAAKNQYHVPTVQQNIVAYFEGGKMKEYTGGREMIVVTVGSQRGVGFFQFLWGIVLGDWFARPIKSRTLMIPQARVAYGYEA</sequence>
<reference evidence="6 7" key="1">
    <citation type="journal article" date="2015" name="Fungal Genet. Biol.">
        <title>Evolution of novel wood decay mechanisms in Agaricales revealed by the genome sequences of Fistulina hepatica and Cylindrobasidium torrendii.</title>
        <authorList>
            <person name="Floudas D."/>
            <person name="Held B.W."/>
            <person name="Riley R."/>
            <person name="Nagy L.G."/>
            <person name="Koehler G."/>
            <person name="Ransdell A.S."/>
            <person name="Younus H."/>
            <person name="Chow J."/>
            <person name="Chiniquy J."/>
            <person name="Lipzen A."/>
            <person name="Tritt A."/>
            <person name="Sun H."/>
            <person name="Haridas S."/>
            <person name="LaButti K."/>
            <person name="Ohm R.A."/>
            <person name="Kues U."/>
            <person name="Blanchette R.A."/>
            <person name="Grigoriev I.V."/>
            <person name="Minto R.E."/>
            <person name="Hibbett D.S."/>
        </authorList>
    </citation>
    <scope>NUCLEOTIDE SEQUENCE [LARGE SCALE GENOMIC DNA]</scope>
    <source>
        <strain evidence="6 7">ATCC 64428</strain>
    </source>
</reference>
<dbReference type="AlphaFoldDB" id="A0A0D7AGM2"/>
<feature type="domain" description="FAD/NAD(P)-binding" evidence="5">
    <location>
        <begin position="10"/>
        <end position="291"/>
    </location>
</feature>
<evidence type="ECO:0000256" key="2">
    <source>
        <dbReference type="ARBA" id="ARBA00022630"/>
    </source>
</evidence>
<dbReference type="Pfam" id="PF07992">
    <property type="entry name" value="Pyr_redox_2"/>
    <property type="match status" value="1"/>
</dbReference>
<dbReference type="OrthoDB" id="202203at2759"/>
<organism evidence="6 7">
    <name type="scientific">Fistulina hepatica ATCC 64428</name>
    <dbReference type="NCBI Taxonomy" id="1128425"/>
    <lineage>
        <taxon>Eukaryota</taxon>
        <taxon>Fungi</taxon>
        <taxon>Dikarya</taxon>
        <taxon>Basidiomycota</taxon>
        <taxon>Agaricomycotina</taxon>
        <taxon>Agaricomycetes</taxon>
        <taxon>Agaricomycetidae</taxon>
        <taxon>Agaricales</taxon>
        <taxon>Fistulinaceae</taxon>
        <taxon>Fistulina</taxon>
    </lineage>
</organism>
<evidence type="ECO:0000313" key="7">
    <source>
        <dbReference type="Proteomes" id="UP000054144"/>
    </source>
</evidence>
<dbReference type="GO" id="GO:0050660">
    <property type="term" value="F:flavin adenine dinucleotide binding"/>
    <property type="evidence" value="ECO:0007669"/>
    <property type="project" value="TreeGrafter"/>
</dbReference>
<dbReference type="SUPFAM" id="SSF51905">
    <property type="entry name" value="FAD/NAD(P)-binding domain"/>
    <property type="match status" value="1"/>
</dbReference>
<keyword evidence="2" id="KW-0285">Flavoprotein</keyword>
<keyword evidence="4" id="KW-0560">Oxidoreductase</keyword>
<keyword evidence="7" id="KW-1185">Reference proteome</keyword>
<accession>A0A0D7AGM2</accession>